<organism evidence="2 3">
    <name type="scientific">Microvirga tunisiensis</name>
    <dbReference type="NCBI Taxonomy" id="2108360"/>
    <lineage>
        <taxon>Bacteria</taxon>
        <taxon>Pseudomonadati</taxon>
        <taxon>Pseudomonadota</taxon>
        <taxon>Alphaproteobacteria</taxon>
        <taxon>Hyphomicrobiales</taxon>
        <taxon>Methylobacteriaceae</taxon>
        <taxon>Microvirga</taxon>
    </lineage>
</organism>
<sequence length="181" mass="20655">MCLDWTLLRLFPPLRATWALKGAQAVVPITGRNAKRVLFGGIDLQSARRVVLIRSHAGQADAQAFLRTLRRRYRRAGWLWLLTDRASAHTAPQTQALAARLRIRFVWLPRQAPELSPMDQLWRELKRLVAANRQAASIDALAADAAAWVLTLTPQQACRKAGMASKHFWLRKMLQNFWRPT</sequence>
<accession>A0A5N7MA35</accession>
<proteinExistence type="predicted"/>
<evidence type="ECO:0000313" key="2">
    <source>
        <dbReference type="EMBL" id="MPR23781.1"/>
    </source>
</evidence>
<dbReference type="InterPro" id="IPR012337">
    <property type="entry name" value="RNaseH-like_sf"/>
</dbReference>
<dbReference type="EMBL" id="VOSK01000001">
    <property type="protein sequence ID" value="MPR23781.1"/>
    <property type="molecule type" value="Genomic_DNA"/>
</dbReference>
<dbReference type="AlphaFoldDB" id="A0A5N7MA35"/>
<name>A0A5N7MA35_9HYPH</name>
<dbReference type="SUPFAM" id="SSF53098">
    <property type="entry name" value="Ribonuclease H-like"/>
    <property type="match status" value="1"/>
</dbReference>
<dbReference type="Proteomes" id="UP000403266">
    <property type="component" value="Unassembled WGS sequence"/>
</dbReference>
<dbReference type="InterPro" id="IPR038717">
    <property type="entry name" value="Tc1-like_DDE_dom"/>
</dbReference>
<feature type="domain" description="Tc1-like transposase DDE" evidence="1">
    <location>
        <begin position="2"/>
        <end position="141"/>
    </location>
</feature>
<dbReference type="InterPro" id="IPR036397">
    <property type="entry name" value="RNaseH_sf"/>
</dbReference>
<dbReference type="Gene3D" id="3.30.420.10">
    <property type="entry name" value="Ribonuclease H-like superfamily/Ribonuclease H"/>
    <property type="match status" value="1"/>
</dbReference>
<evidence type="ECO:0000259" key="1">
    <source>
        <dbReference type="Pfam" id="PF13358"/>
    </source>
</evidence>
<evidence type="ECO:0000313" key="3">
    <source>
        <dbReference type="Proteomes" id="UP000403266"/>
    </source>
</evidence>
<comment type="caution">
    <text evidence="2">The sequence shown here is derived from an EMBL/GenBank/DDBJ whole genome shotgun (WGS) entry which is preliminary data.</text>
</comment>
<gene>
    <name evidence="2" type="ORF">FS320_00745</name>
</gene>
<protein>
    <submittedName>
        <fullName evidence="2">Integrase</fullName>
    </submittedName>
</protein>
<dbReference type="OrthoDB" id="5506072at2"/>
<reference evidence="2 3" key="1">
    <citation type="journal article" date="2019" name="Syst. Appl. Microbiol.">
        <title>Microvirga tunisiensis sp. nov., a root nodule symbiotic bacterium isolated from Lupinus micranthus and L. luteus grown in Northern Tunisia.</title>
        <authorList>
            <person name="Msaddak A."/>
            <person name="Rejili M."/>
            <person name="Duran D."/>
            <person name="Mars M."/>
            <person name="Palacios J.M."/>
            <person name="Ruiz-Argueso T."/>
            <person name="Rey L."/>
            <person name="Imperial J."/>
        </authorList>
    </citation>
    <scope>NUCLEOTIDE SEQUENCE [LARGE SCALE GENOMIC DNA]</scope>
    <source>
        <strain evidence="2 3">Lmie10</strain>
    </source>
</reference>
<dbReference type="GO" id="GO:0003676">
    <property type="term" value="F:nucleic acid binding"/>
    <property type="evidence" value="ECO:0007669"/>
    <property type="project" value="InterPro"/>
</dbReference>
<keyword evidence="3" id="KW-1185">Reference proteome</keyword>
<dbReference type="Pfam" id="PF13358">
    <property type="entry name" value="DDE_3"/>
    <property type="match status" value="1"/>
</dbReference>